<dbReference type="OrthoDB" id="9806592at2"/>
<protein>
    <submittedName>
        <fullName evidence="2">Uncharacterized protein</fullName>
    </submittedName>
</protein>
<proteinExistence type="predicted"/>
<evidence type="ECO:0000313" key="2">
    <source>
        <dbReference type="EMBL" id="TWU12864.1"/>
    </source>
</evidence>
<feature type="compositionally biased region" description="Low complexity" evidence="1">
    <location>
        <begin position="317"/>
        <end position="326"/>
    </location>
</feature>
<dbReference type="EMBL" id="SJPP01000001">
    <property type="protein sequence ID" value="TWU12864.1"/>
    <property type="molecule type" value="Genomic_DNA"/>
</dbReference>
<gene>
    <name evidence="2" type="ORF">CA54_16900</name>
</gene>
<dbReference type="AlphaFoldDB" id="A0A5C6BQF5"/>
<feature type="compositionally biased region" description="Acidic residues" evidence="1">
    <location>
        <begin position="210"/>
        <end position="220"/>
    </location>
</feature>
<name>A0A5C6BQF5_9PLAN</name>
<feature type="region of interest" description="Disordered" evidence="1">
    <location>
        <begin position="313"/>
        <end position="341"/>
    </location>
</feature>
<comment type="caution">
    <text evidence="2">The sequence shown here is derived from an EMBL/GenBank/DDBJ whole genome shotgun (WGS) entry which is preliminary data.</text>
</comment>
<sequence>MTKNKNNVVPAAAMRFGGPCDLVIGEQVDGGKTTPVELLARTSEPVDHYYWGRVVHDFAGMKLSKPQLLLDWCHYSDEVLGFLDRFEVRPEGLYCSGEIVPYLDRDKATEIVFKSAAGVPYESSINFNGSGIKVEEIGPGESVQVNGREFVGPGAVIREWPLRGVAICPYGADQNTAAEFADGGADVLIEYLENDGGPIVAKENETAGAVEDETVTEPETDASSGGDVKEVTGEFAGGDVGDVTGEVAPAVVPAAAGELSTEGGRFLEAFGDRGGVWFAQGLSFDAAQAKYFGEMRAENEKLTKRLAALDRGESTPAEFAAPASDAAGDETEKPGLVRLRK</sequence>
<dbReference type="Proteomes" id="UP000320735">
    <property type="component" value="Unassembled WGS sequence"/>
</dbReference>
<organism evidence="2 3">
    <name type="scientific">Symmachiella macrocystis</name>
    <dbReference type="NCBI Taxonomy" id="2527985"/>
    <lineage>
        <taxon>Bacteria</taxon>
        <taxon>Pseudomonadati</taxon>
        <taxon>Planctomycetota</taxon>
        <taxon>Planctomycetia</taxon>
        <taxon>Planctomycetales</taxon>
        <taxon>Planctomycetaceae</taxon>
        <taxon>Symmachiella</taxon>
    </lineage>
</organism>
<evidence type="ECO:0000256" key="1">
    <source>
        <dbReference type="SAM" id="MobiDB-lite"/>
    </source>
</evidence>
<reference evidence="2 3" key="1">
    <citation type="submission" date="2019-02" db="EMBL/GenBank/DDBJ databases">
        <title>Deep-cultivation of Planctomycetes and their phenomic and genomic characterization uncovers novel biology.</title>
        <authorList>
            <person name="Wiegand S."/>
            <person name="Jogler M."/>
            <person name="Boedeker C."/>
            <person name="Pinto D."/>
            <person name="Vollmers J."/>
            <person name="Rivas-Marin E."/>
            <person name="Kohn T."/>
            <person name="Peeters S.H."/>
            <person name="Heuer A."/>
            <person name="Rast P."/>
            <person name="Oberbeckmann S."/>
            <person name="Bunk B."/>
            <person name="Jeske O."/>
            <person name="Meyerdierks A."/>
            <person name="Storesund J.E."/>
            <person name="Kallscheuer N."/>
            <person name="Luecker S."/>
            <person name="Lage O.M."/>
            <person name="Pohl T."/>
            <person name="Merkel B.J."/>
            <person name="Hornburger P."/>
            <person name="Mueller R.-W."/>
            <person name="Bruemmer F."/>
            <person name="Labrenz M."/>
            <person name="Spormann A.M."/>
            <person name="Op Den Camp H."/>
            <person name="Overmann J."/>
            <person name="Amann R."/>
            <person name="Jetten M.S.M."/>
            <person name="Mascher T."/>
            <person name="Medema M.H."/>
            <person name="Devos D.P."/>
            <person name="Kaster A.-K."/>
            <person name="Ovreas L."/>
            <person name="Rohde M."/>
            <person name="Galperin M.Y."/>
            <person name="Jogler C."/>
        </authorList>
    </citation>
    <scope>NUCLEOTIDE SEQUENCE [LARGE SCALE GENOMIC DNA]</scope>
    <source>
        <strain evidence="2 3">CA54</strain>
    </source>
</reference>
<feature type="region of interest" description="Disordered" evidence="1">
    <location>
        <begin position="205"/>
        <end position="231"/>
    </location>
</feature>
<evidence type="ECO:0000313" key="3">
    <source>
        <dbReference type="Proteomes" id="UP000320735"/>
    </source>
</evidence>
<accession>A0A5C6BQF5</accession>
<dbReference type="RefSeq" id="WP_146370281.1">
    <property type="nucleotide sequence ID" value="NZ_SJPP01000001.1"/>
</dbReference>
<keyword evidence="3" id="KW-1185">Reference proteome</keyword>